<protein>
    <submittedName>
        <fullName evidence="2">Uncharacterized protein</fullName>
    </submittedName>
</protein>
<dbReference type="Proteomes" id="UP000245207">
    <property type="component" value="Unassembled WGS sequence"/>
</dbReference>
<evidence type="ECO:0000313" key="2">
    <source>
        <dbReference type="EMBL" id="PWA47530.1"/>
    </source>
</evidence>
<evidence type="ECO:0000313" key="3">
    <source>
        <dbReference type="Proteomes" id="UP000245207"/>
    </source>
</evidence>
<sequence length="377" mass="43398">MNFCSEFPNDVETSFPPWFNHKIREKSVTKDGCSEELLSLACGPSSSACTYPACIVNGVKFLVHERDILHTTQSSGVSTPGLNGEMYYGQLEEILELTYIGNPRLCCFDVNGMLIEINNTFLQHKQHKYYTLKTLLDEHVYHRKFVEHVYHRKIWNQDVAESDQDVIRGSSSSDCQGSMIRGETRNRALKRAFKDNGETPLTLGFDSVDLGTFSPIGKNGGYLSSLIGEQIRPLPLACEWEEIPPALKAHIIPTLETYFNLSEWFNKQDKVLVGNNEYTVGGRVKLGLELQMRLLWRKYKDRIKSNHFKTHETPAEARLRPPPPDVWRNRTREDWEDLVDWWSHPDRMARSVKNAENRAKSTITTHQGKKIIRSRQK</sequence>
<dbReference type="OrthoDB" id="684151at2759"/>
<dbReference type="PANTHER" id="PTHR48258">
    <property type="entry name" value="DUF4218 DOMAIN-CONTAINING PROTEIN-RELATED"/>
    <property type="match status" value="1"/>
</dbReference>
<reference evidence="2 3" key="1">
    <citation type="journal article" date="2018" name="Mol. Plant">
        <title>The genome of Artemisia annua provides insight into the evolution of Asteraceae family and artemisinin biosynthesis.</title>
        <authorList>
            <person name="Shen Q."/>
            <person name="Zhang L."/>
            <person name="Liao Z."/>
            <person name="Wang S."/>
            <person name="Yan T."/>
            <person name="Shi P."/>
            <person name="Liu M."/>
            <person name="Fu X."/>
            <person name="Pan Q."/>
            <person name="Wang Y."/>
            <person name="Lv Z."/>
            <person name="Lu X."/>
            <person name="Zhang F."/>
            <person name="Jiang W."/>
            <person name="Ma Y."/>
            <person name="Chen M."/>
            <person name="Hao X."/>
            <person name="Li L."/>
            <person name="Tang Y."/>
            <person name="Lv G."/>
            <person name="Zhou Y."/>
            <person name="Sun X."/>
            <person name="Brodelius P.E."/>
            <person name="Rose J.K.C."/>
            <person name="Tang K."/>
        </authorList>
    </citation>
    <scope>NUCLEOTIDE SEQUENCE [LARGE SCALE GENOMIC DNA]</scope>
    <source>
        <strain evidence="3">cv. Huhao1</strain>
        <tissue evidence="2">Leaf</tissue>
    </source>
</reference>
<gene>
    <name evidence="2" type="ORF">CTI12_AA479680</name>
</gene>
<accession>A0A2U1LEV7</accession>
<dbReference type="EMBL" id="PKPP01009763">
    <property type="protein sequence ID" value="PWA47530.1"/>
    <property type="molecule type" value="Genomic_DNA"/>
</dbReference>
<evidence type="ECO:0000256" key="1">
    <source>
        <dbReference type="SAM" id="MobiDB-lite"/>
    </source>
</evidence>
<keyword evidence="3" id="KW-1185">Reference proteome</keyword>
<comment type="caution">
    <text evidence="2">The sequence shown here is derived from an EMBL/GenBank/DDBJ whole genome shotgun (WGS) entry which is preliminary data.</text>
</comment>
<feature type="region of interest" description="Disordered" evidence="1">
    <location>
        <begin position="353"/>
        <end position="377"/>
    </location>
</feature>
<proteinExistence type="predicted"/>
<organism evidence="2 3">
    <name type="scientific">Artemisia annua</name>
    <name type="common">Sweet wormwood</name>
    <dbReference type="NCBI Taxonomy" id="35608"/>
    <lineage>
        <taxon>Eukaryota</taxon>
        <taxon>Viridiplantae</taxon>
        <taxon>Streptophyta</taxon>
        <taxon>Embryophyta</taxon>
        <taxon>Tracheophyta</taxon>
        <taxon>Spermatophyta</taxon>
        <taxon>Magnoliopsida</taxon>
        <taxon>eudicotyledons</taxon>
        <taxon>Gunneridae</taxon>
        <taxon>Pentapetalae</taxon>
        <taxon>asterids</taxon>
        <taxon>campanulids</taxon>
        <taxon>Asterales</taxon>
        <taxon>Asteraceae</taxon>
        <taxon>Asteroideae</taxon>
        <taxon>Anthemideae</taxon>
        <taxon>Artemisiinae</taxon>
        <taxon>Artemisia</taxon>
    </lineage>
</organism>
<name>A0A2U1LEV7_ARTAN</name>
<dbReference type="AlphaFoldDB" id="A0A2U1LEV7"/>
<feature type="compositionally biased region" description="Basic residues" evidence="1">
    <location>
        <begin position="367"/>
        <end position="377"/>
    </location>
</feature>